<dbReference type="EMBL" id="AP019368">
    <property type="protein sequence ID" value="BBH54079.1"/>
    <property type="molecule type" value="Genomic_DNA"/>
</dbReference>
<dbReference type="AlphaFoldDB" id="A0A4P2VQ51"/>
<evidence type="ECO:0000313" key="2">
    <source>
        <dbReference type="Proteomes" id="UP000291236"/>
    </source>
</evidence>
<proteinExistence type="predicted"/>
<protein>
    <recommendedName>
        <fullName evidence="3">Phytanoyl-CoA dioxygenase</fullName>
    </recommendedName>
</protein>
<accession>A0A4P2VQ51</accession>
<dbReference type="SUPFAM" id="SSF51197">
    <property type="entry name" value="Clavaminate synthase-like"/>
    <property type="match status" value="1"/>
</dbReference>
<name>A0A4P2VQ51_FLUSA</name>
<dbReference type="KEGG" id="sbf:JCM31447_25360"/>
<keyword evidence="2" id="KW-1185">Reference proteome</keyword>
<dbReference type="RefSeq" id="WP_172603933.1">
    <property type="nucleotide sequence ID" value="NZ_AP019368.1"/>
</dbReference>
<evidence type="ECO:0000313" key="1">
    <source>
        <dbReference type="EMBL" id="BBH54079.1"/>
    </source>
</evidence>
<dbReference type="Gene3D" id="2.60.120.620">
    <property type="entry name" value="q2cbj1_9rhob like domain"/>
    <property type="match status" value="1"/>
</dbReference>
<evidence type="ECO:0008006" key="3">
    <source>
        <dbReference type="Google" id="ProtNLM"/>
    </source>
</evidence>
<organism evidence="1 2">
    <name type="scientific">Fluviispira sanaruensis</name>
    <dbReference type="NCBI Taxonomy" id="2493639"/>
    <lineage>
        <taxon>Bacteria</taxon>
        <taxon>Pseudomonadati</taxon>
        <taxon>Bdellovibrionota</taxon>
        <taxon>Oligoflexia</taxon>
        <taxon>Silvanigrellales</taxon>
        <taxon>Silvanigrellaceae</taxon>
        <taxon>Fluviispira</taxon>
    </lineage>
</organism>
<sequence length="59" mass="7167">MNLNETLLRRYKEDGFVKIPNVFSKNEIDEIIKTLNTFQKMMPNCFLEEILTMWIQKKK</sequence>
<gene>
    <name evidence="1" type="ORF">JCM31447_25360</name>
</gene>
<reference evidence="1 2" key="1">
    <citation type="submission" date="2018-12" db="EMBL/GenBank/DDBJ databases">
        <title>Rubrispira sanarue gen. nov., sp., nov., a member of the order Silvanigrellales, isolated from a brackish lake in Hamamatsu Japan.</title>
        <authorList>
            <person name="Maejima Y."/>
            <person name="Iino T."/>
            <person name="Muraguchi Y."/>
            <person name="Fukuda K."/>
            <person name="Nojiri H."/>
            <person name="Ohkuma M."/>
            <person name="Moriuchi R."/>
            <person name="Dohra H."/>
            <person name="Kimbara K."/>
            <person name="Shintani M."/>
        </authorList>
    </citation>
    <scope>NUCLEOTIDE SEQUENCE [LARGE SCALE GENOMIC DNA]</scope>
    <source>
        <strain evidence="1 2">RF1110005</strain>
    </source>
</reference>
<dbReference type="Proteomes" id="UP000291236">
    <property type="component" value="Chromosome"/>
</dbReference>